<proteinExistence type="predicted"/>
<accession>A0A6C0LCP3</accession>
<name>A0A6C0LCP3_9ZZZZ</name>
<protein>
    <submittedName>
        <fullName evidence="1">Uncharacterized protein</fullName>
    </submittedName>
</protein>
<reference evidence="1" key="1">
    <citation type="journal article" date="2020" name="Nature">
        <title>Giant virus diversity and host interactions through global metagenomics.</title>
        <authorList>
            <person name="Schulz F."/>
            <person name="Roux S."/>
            <person name="Paez-Espino D."/>
            <person name="Jungbluth S."/>
            <person name="Walsh D.A."/>
            <person name="Denef V.J."/>
            <person name="McMahon K.D."/>
            <person name="Konstantinidis K.T."/>
            <person name="Eloe-Fadrosh E.A."/>
            <person name="Kyrpides N.C."/>
            <person name="Woyke T."/>
        </authorList>
    </citation>
    <scope>NUCLEOTIDE SEQUENCE</scope>
    <source>
        <strain evidence="1">GVMAG-M-3300027763-16</strain>
    </source>
</reference>
<sequence length="55" mass="6715">MKELSKDMKDLLRNINECCIKINEQKNLNCTFNKLDFLEDEKYYDMFPNTTFNEK</sequence>
<dbReference type="EMBL" id="MN740457">
    <property type="protein sequence ID" value="QHU27478.1"/>
    <property type="molecule type" value="Genomic_DNA"/>
</dbReference>
<organism evidence="1">
    <name type="scientific">viral metagenome</name>
    <dbReference type="NCBI Taxonomy" id="1070528"/>
    <lineage>
        <taxon>unclassified sequences</taxon>
        <taxon>metagenomes</taxon>
        <taxon>organismal metagenomes</taxon>
    </lineage>
</organism>
<evidence type="ECO:0000313" key="1">
    <source>
        <dbReference type="EMBL" id="QHU27478.1"/>
    </source>
</evidence>
<dbReference type="AlphaFoldDB" id="A0A6C0LCP3"/>